<dbReference type="EMBL" id="LT671858">
    <property type="protein sequence ID" value="SIM58355.1"/>
    <property type="molecule type" value="Genomic_DNA"/>
</dbReference>
<keyword evidence="1" id="KW-1133">Transmembrane helix</keyword>
<evidence type="ECO:0000313" key="3">
    <source>
        <dbReference type="EMBL" id="SJK84737.1"/>
    </source>
</evidence>
<name>A0A1N5UDI9_9ARCH</name>
<gene>
    <name evidence="3" type="ORF">CPM_0893</name>
    <name evidence="2" type="ORF">CSP5_0896</name>
</gene>
<dbReference type="RefSeq" id="WP_021788696.1">
    <property type="nucleotide sequence ID" value="NZ_LT671858.1"/>
</dbReference>
<protein>
    <submittedName>
        <fullName evidence="2">Multipass membrane protein</fullName>
    </submittedName>
</protein>
<accession>A0A1N5UDI9</accession>
<organism evidence="2 5">
    <name type="scientific">Cuniculiplasma divulgatum</name>
    <dbReference type="NCBI Taxonomy" id="1673428"/>
    <lineage>
        <taxon>Archaea</taxon>
        <taxon>Methanobacteriati</taxon>
        <taxon>Thermoplasmatota</taxon>
        <taxon>Thermoplasmata</taxon>
        <taxon>Thermoplasmatales</taxon>
        <taxon>Cuniculiplasmataceae</taxon>
        <taxon>Cuniculiplasma</taxon>
    </lineage>
</organism>
<dbReference type="KEGG" id="cdiv:CPM_0893"/>
<dbReference type="STRING" id="1673428.CPM_0893"/>
<dbReference type="GeneID" id="41588170"/>
<evidence type="ECO:0000313" key="2">
    <source>
        <dbReference type="EMBL" id="SIM58355.1"/>
    </source>
</evidence>
<dbReference type="Proteomes" id="UP000195607">
    <property type="component" value="Chromosome I"/>
</dbReference>
<feature type="transmembrane region" description="Helical" evidence="1">
    <location>
        <begin position="21"/>
        <end position="39"/>
    </location>
</feature>
<evidence type="ECO:0000313" key="5">
    <source>
        <dbReference type="Proteomes" id="UP000195607"/>
    </source>
</evidence>
<keyword evidence="1" id="KW-0812">Transmembrane</keyword>
<reference evidence="2 5" key="1">
    <citation type="submission" date="2016-04" db="EMBL/GenBank/DDBJ databases">
        <authorList>
            <person name="Evans L.H."/>
            <person name="Alamgir A."/>
            <person name="Owens N."/>
            <person name="Weber N.D."/>
            <person name="Virtaneva K."/>
            <person name="Barbian K."/>
            <person name="Babar A."/>
            <person name="Rosenke K."/>
        </authorList>
    </citation>
    <scope>NUCLEOTIDE SEQUENCE [LARGE SCALE GENOMIC DNA]</scope>
    <source>
        <strain evidence="2">S5</strain>
        <strain evidence="5">S5(T) (JCM 30642 \VKM B-2941)</strain>
    </source>
</reference>
<proteinExistence type="predicted"/>
<evidence type="ECO:0000256" key="1">
    <source>
        <dbReference type="SAM" id="Phobius"/>
    </source>
</evidence>
<keyword evidence="1" id="KW-0472">Membrane</keyword>
<reference evidence="4" key="2">
    <citation type="submission" date="2016-06" db="EMBL/GenBank/DDBJ databases">
        <authorList>
            <person name="Toshchakov V.S."/>
        </authorList>
    </citation>
    <scope>NUCLEOTIDE SEQUENCE [LARGE SCALE GENOMIC DNA]</scope>
    <source>
        <strain>PM4 (JCM 30641</strain>
        <strain evidence="4">\VKM B-2940)</strain>
    </source>
</reference>
<sequence length="218" mass="24419">MPDESYSLKKAMDFIEKEPSIVLPFIFGYIILAVFAVLVDASEFDITSVYLKTAHPLYHVDLFLVDFIGNIIIDFFLVLAIFWQTFSVSDLVDKGSFSIRTSLSDSLSSKGEIFLIAAFISFISLVFAYIPFVGGYISALFTIVAYVSVILINLNRKGLIRNMTSIISTLSDYYRKEPTSALFIGLLMLVYIVPDSLLDILVVFVLIIYGSIVLKLLN</sequence>
<dbReference type="EMBL" id="LT719092">
    <property type="protein sequence ID" value="SJK84737.1"/>
    <property type="molecule type" value="Genomic_DNA"/>
</dbReference>
<reference evidence="3" key="3">
    <citation type="submission" date="2016-06" db="EMBL/GenBank/DDBJ databases">
        <authorList>
            <person name="Olsen C.W."/>
            <person name="Carey S."/>
            <person name="Hinshaw L."/>
            <person name="Karasin A.I."/>
        </authorList>
    </citation>
    <scope>NUCLEOTIDE SEQUENCE [LARGE SCALE GENOMIC DNA]</scope>
    <source>
        <strain evidence="3">PM4</strain>
    </source>
</reference>
<dbReference type="AlphaFoldDB" id="A0A1N5UDI9"/>
<feature type="transmembrane region" description="Helical" evidence="1">
    <location>
        <begin position="136"/>
        <end position="156"/>
    </location>
</feature>
<dbReference type="Proteomes" id="UP000187822">
    <property type="component" value="Chromosome I"/>
</dbReference>
<feature type="transmembrane region" description="Helical" evidence="1">
    <location>
        <begin position="67"/>
        <end position="92"/>
    </location>
</feature>
<feature type="transmembrane region" description="Helical" evidence="1">
    <location>
        <begin position="113"/>
        <end position="130"/>
    </location>
</feature>
<feature type="transmembrane region" description="Helical" evidence="1">
    <location>
        <begin position="200"/>
        <end position="217"/>
    </location>
</feature>
<keyword evidence="4" id="KW-1185">Reference proteome</keyword>
<evidence type="ECO:0000313" key="4">
    <source>
        <dbReference type="Proteomes" id="UP000187822"/>
    </source>
</evidence>